<proteinExistence type="predicted"/>
<sequence>MVTLFEAQQHLDETQPCYQNCLYTFFLYPNRPYESRVSFGSSAMFLFKHPQFLLLQLWVINCPPLMIMIKLDNATQKSILWNLLRSTKNREEDVAPFLLLQYLSSGVHNSI</sequence>
<evidence type="ECO:0000313" key="1">
    <source>
        <dbReference type="EMBL" id="MCD9637920.1"/>
    </source>
</evidence>
<gene>
    <name evidence="1" type="ORF">HAX54_021470</name>
</gene>
<evidence type="ECO:0000313" key="2">
    <source>
        <dbReference type="Proteomes" id="UP000823775"/>
    </source>
</evidence>
<organism evidence="1 2">
    <name type="scientific">Datura stramonium</name>
    <name type="common">Jimsonweed</name>
    <name type="synonym">Common thornapple</name>
    <dbReference type="NCBI Taxonomy" id="4076"/>
    <lineage>
        <taxon>Eukaryota</taxon>
        <taxon>Viridiplantae</taxon>
        <taxon>Streptophyta</taxon>
        <taxon>Embryophyta</taxon>
        <taxon>Tracheophyta</taxon>
        <taxon>Spermatophyta</taxon>
        <taxon>Magnoliopsida</taxon>
        <taxon>eudicotyledons</taxon>
        <taxon>Gunneridae</taxon>
        <taxon>Pentapetalae</taxon>
        <taxon>asterids</taxon>
        <taxon>lamiids</taxon>
        <taxon>Solanales</taxon>
        <taxon>Solanaceae</taxon>
        <taxon>Solanoideae</taxon>
        <taxon>Datureae</taxon>
        <taxon>Datura</taxon>
    </lineage>
</organism>
<dbReference type="EMBL" id="JACEIK010002581">
    <property type="protein sequence ID" value="MCD9637920.1"/>
    <property type="molecule type" value="Genomic_DNA"/>
</dbReference>
<protein>
    <submittedName>
        <fullName evidence="1">Uncharacterized protein</fullName>
    </submittedName>
</protein>
<dbReference type="Proteomes" id="UP000823775">
    <property type="component" value="Unassembled WGS sequence"/>
</dbReference>
<reference evidence="1 2" key="1">
    <citation type="journal article" date="2021" name="BMC Genomics">
        <title>Datura genome reveals duplications of psychoactive alkaloid biosynthetic genes and high mutation rate following tissue culture.</title>
        <authorList>
            <person name="Rajewski A."/>
            <person name="Carter-House D."/>
            <person name="Stajich J."/>
            <person name="Litt A."/>
        </authorList>
    </citation>
    <scope>NUCLEOTIDE SEQUENCE [LARGE SCALE GENOMIC DNA]</scope>
    <source>
        <strain evidence="1">AR-01</strain>
    </source>
</reference>
<accession>A0ABS8UVR8</accession>
<keyword evidence="2" id="KW-1185">Reference proteome</keyword>
<name>A0ABS8UVR8_DATST</name>
<comment type="caution">
    <text evidence="1">The sequence shown here is derived from an EMBL/GenBank/DDBJ whole genome shotgun (WGS) entry which is preliminary data.</text>
</comment>